<dbReference type="GO" id="GO:0006508">
    <property type="term" value="P:proteolysis"/>
    <property type="evidence" value="ECO:0007669"/>
    <property type="project" value="InterPro"/>
</dbReference>
<accession>A0A117MPL2</accession>
<gene>
    <name evidence="2" type="ORF">ADL15_30380</name>
</gene>
<name>A0A117MPL2_9ACTN</name>
<dbReference type="Gene3D" id="3.40.50.200">
    <property type="entry name" value="Peptidase S8/S53 domain"/>
    <property type="match status" value="1"/>
</dbReference>
<evidence type="ECO:0000313" key="2">
    <source>
        <dbReference type="EMBL" id="KUL28812.1"/>
    </source>
</evidence>
<keyword evidence="3" id="KW-1185">Reference proteome</keyword>
<sequence length="107" mass="10337">MWMLGCAVVVPVNPYPVERWTAPVTGAGVVDSGVDAALPQLTGRIAAGRDLLAGGPRCAGHGTAASAVAPGAPIVPVRVSDGDPGDAAGVGRGPPGSAGRPVPAAPR</sequence>
<evidence type="ECO:0000313" key="3">
    <source>
        <dbReference type="Proteomes" id="UP000053244"/>
    </source>
</evidence>
<proteinExistence type="predicted"/>
<dbReference type="AlphaFoldDB" id="A0A117MPL2"/>
<evidence type="ECO:0000256" key="1">
    <source>
        <dbReference type="SAM" id="MobiDB-lite"/>
    </source>
</evidence>
<reference evidence="2 3" key="1">
    <citation type="submission" date="2015-10" db="EMBL/GenBank/DDBJ databases">
        <authorList>
            <person name="Gilbert D.G."/>
        </authorList>
    </citation>
    <scope>NUCLEOTIDE SEQUENCE [LARGE SCALE GENOMIC DNA]</scope>
    <source>
        <strain evidence="2 3">NRRL B-16712</strain>
    </source>
</reference>
<feature type="region of interest" description="Disordered" evidence="1">
    <location>
        <begin position="75"/>
        <end position="107"/>
    </location>
</feature>
<evidence type="ECO:0008006" key="4">
    <source>
        <dbReference type="Google" id="ProtNLM"/>
    </source>
</evidence>
<dbReference type="InterPro" id="IPR036852">
    <property type="entry name" value="Peptidase_S8/S53_dom_sf"/>
</dbReference>
<dbReference type="SUPFAM" id="SSF52743">
    <property type="entry name" value="Subtilisin-like"/>
    <property type="match status" value="1"/>
</dbReference>
<dbReference type="EMBL" id="LLZH01000284">
    <property type="protein sequence ID" value="KUL28812.1"/>
    <property type="molecule type" value="Genomic_DNA"/>
</dbReference>
<protein>
    <recommendedName>
        <fullName evidence="4">Peptidase S8/S53 domain-containing protein</fullName>
    </recommendedName>
</protein>
<comment type="caution">
    <text evidence="2">The sequence shown here is derived from an EMBL/GenBank/DDBJ whole genome shotgun (WGS) entry which is preliminary data.</text>
</comment>
<organism evidence="2 3">
    <name type="scientific">Actinoplanes awajinensis subsp. mycoplanecinus</name>
    <dbReference type="NCBI Taxonomy" id="135947"/>
    <lineage>
        <taxon>Bacteria</taxon>
        <taxon>Bacillati</taxon>
        <taxon>Actinomycetota</taxon>
        <taxon>Actinomycetes</taxon>
        <taxon>Micromonosporales</taxon>
        <taxon>Micromonosporaceae</taxon>
        <taxon>Actinoplanes</taxon>
    </lineage>
</organism>
<dbReference type="GO" id="GO:0004252">
    <property type="term" value="F:serine-type endopeptidase activity"/>
    <property type="evidence" value="ECO:0007669"/>
    <property type="project" value="InterPro"/>
</dbReference>
<dbReference type="Proteomes" id="UP000053244">
    <property type="component" value="Unassembled WGS sequence"/>
</dbReference>